<feature type="compositionally biased region" description="Polar residues" evidence="1">
    <location>
        <begin position="47"/>
        <end position="62"/>
    </location>
</feature>
<feature type="compositionally biased region" description="Basic and acidic residues" evidence="1">
    <location>
        <begin position="36"/>
        <end position="46"/>
    </location>
</feature>
<reference evidence="2 3" key="1">
    <citation type="journal article" date="2013" name="Antonie Van Leeuwenhoek">
        <title>Actinoplanes hulinensis sp. nov., a novel actinomycete isolated from soybean root (Glycine max (L.) Merr).</title>
        <authorList>
            <person name="Shen Y."/>
            <person name="Liu C."/>
            <person name="Wang X."/>
            <person name="Zhao J."/>
            <person name="Jia F."/>
            <person name="Zhang Y."/>
            <person name="Wang L."/>
            <person name="Yang D."/>
            <person name="Xiang W."/>
        </authorList>
    </citation>
    <scope>NUCLEOTIDE SEQUENCE [LARGE SCALE GENOMIC DNA]</scope>
    <source>
        <strain evidence="2 3">NEAU-M9</strain>
    </source>
</reference>
<dbReference type="SUPFAM" id="SSF53335">
    <property type="entry name" value="S-adenosyl-L-methionine-dependent methyltransferases"/>
    <property type="match status" value="1"/>
</dbReference>
<evidence type="ECO:0000313" key="3">
    <source>
        <dbReference type="Proteomes" id="UP001519863"/>
    </source>
</evidence>
<evidence type="ECO:0008006" key="4">
    <source>
        <dbReference type="Google" id="ProtNLM"/>
    </source>
</evidence>
<sequence length="62" mass="7011">MFLTDREWQDTLTGLYDVLVPGGHLVFETRRPGRAFGGERTKEAGSETRTSTTKLFHSLSPR</sequence>
<protein>
    <recommendedName>
        <fullName evidence="4">Methyltransferase</fullName>
    </recommendedName>
</protein>
<gene>
    <name evidence="2" type="ORF">KZ829_18480</name>
</gene>
<comment type="caution">
    <text evidence="2">The sequence shown here is derived from an EMBL/GenBank/DDBJ whole genome shotgun (WGS) entry which is preliminary data.</text>
</comment>
<evidence type="ECO:0000313" key="2">
    <source>
        <dbReference type="EMBL" id="MBW6435732.1"/>
    </source>
</evidence>
<feature type="region of interest" description="Disordered" evidence="1">
    <location>
        <begin position="36"/>
        <end position="62"/>
    </location>
</feature>
<accession>A0ABS7B4D6</accession>
<keyword evidence="3" id="KW-1185">Reference proteome</keyword>
<name>A0ABS7B4D6_9ACTN</name>
<dbReference type="Gene3D" id="3.40.50.150">
    <property type="entry name" value="Vaccinia Virus protein VP39"/>
    <property type="match status" value="1"/>
</dbReference>
<evidence type="ECO:0000256" key="1">
    <source>
        <dbReference type="SAM" id="MobiDB-lite"/>
    </source>
</evidence>
<dbReference type="Proteomes" id="UP001519863">
    <property type="component" value="Unassembled WGS sequence"/>
</dbReference>
<dbReference type="EMBL" id="JAHXZI010000009">
    <property type="protein sequence ID" value="MBW6435732.1"/>
    <property type="molecule type" value="Genomic_DNA"/>
</dbReference>
<proteinExistence type="predicted"/>
<organism evidence="2 3">
    <name type="scientific">Actinoplanes hulinensis</name>
    <dbReference type="NCBI Taxonomy" id="1144547"/>
    <lineage>
        <taxon>Bacteria</taxon>
        <taxon>Bacillati</taxon>
        <taxon>Actinomycetota</taxon>
        <taxon>Actinomycetes</taxon>
        <taxon>Micromonosporales</taxon>
        <taxon>Micromonosporaceae</taxon>
        <taxon>Actinoplanes</taxon>
    </lineage>
</organism>
<dbReference type="InterPro" id="IPR029063">
    <property type="entry name" value="SAM-dependent_MTases_sf"/>
</dbReference>